<comment type="subcellular location">
    <subcellularLocation>
        <location evidence="1">Cell membrane</location>
        <topology evidence="1">Multi-pass membrane protein</topology>
    </subcellularLocation>
</comment>
<evidence type="ECO:0000256" key="1">
    <source>
        <dbReference type="ARBA" id="ARBA00004651"/>
    </source>
</evidence>
<evidence type="ECO:0000256" key="2">
    <source>
        <dbReference type="ARBA" id="ARBA00022475"/>
    </source>
</evidence>
<name>A0ABW7FY15_9BURK</name>
<evidence type="ECO:0000313" key="7">
    <source>
        <dbReference type="EMBL" id="MFG6449140.1"/>
    </source>
</evidence>
<evidence type="ECO:0000256" key="4">
    <source>
        <dbReference type="ARBA" id="ARBA00022989"/>
    </source>
</evidence>
<dbReference type="Pfam" id="PF03739">
    <property type="entry name" value="LptF_LptG"/>
    <property type="match status" value="1"/>
</dbReference>
<keyword evidence="2" id="KW-1003">Cell membrane</keyword>
<evidence type="ECO:0000313" key="8">
    <source>
        <dbReference type="Proteomes" id="UP001606099"/>
    </source>
</evidence>
<proteinExistence type="predicted"/>
<evidence type="ECO:0000256" key="3">
    <source>
        <dbReference type="ARBA" id="ARBA00022692"/>
    </source>
</evidence>
<dbReference type="EMBL" id="JBIGHZ010000005">
    <property type="protein sequence ID" value="MFG6449140.1"/>
    <property type="molecule type" value="Genomic_DNA"/>
</dbReference>
<feature type="transmembrane region" description="Helical" evidence="6">
    <location>
        <begin position="99"/>
        <end position="125"/>
    </location>
</feature>
<keyword evidence="5 6" id="KW-0472">Membrane</keyword>
<dbReference type="PANTHER" id="PTHR33529">
    <property type="entry name" value="SLR0882 PROTEIN-RELATED"/>
    <property type="match status" value="1"/>
</dbReference>
<protein>
    <submittedName>
        <fullName evidence="7">LptF/LptG family permease</fullName>
    </submittedName>
</protein>
<accession>A0ABW7FY15</accession>
<feature type="transmembrane region" description="Helical" evidence="6">
    <location>
        <begin position="308"/>
        <end position="327"/>
    </location>
</feature>
<dbReference type="PANTHER" id="PTHR33529:SF2">
    <property type="entry name" value="LIPOPOLYSACCHARIDE EXPORT SYSTEM PERMEASE PROTEIN LPTG"/>
    <property type="match status" value="1"/>
</dbReference>
<feature type="transmembrane region" description="Helical" evidence="6">
    <location>
        <begin position="367"/>
        <end position="389"/>
    </location>
</feature>
<gene>
    <name evidence="7" type="ORF">ACG0Z6_12950</name>
</gene>
<organism evidence="7 8">
    <name type="scientific">Roseateles rivi</name>
    <dbReference type="NCBI Taxonomy" id="3299028"/>
    <lineage>
        <taxon>Bacteria</taxon>
        <taxon>Pseudomonadati</taxon>
        <taxon>Pseudomonadota</taxon>
        <taxon>Betaproteobacteria</taxon>
        <taxon>Burkholderiales</taxon>
        <taxon>Sphaerotilaceae</taxon>
        <taxon>Roseateles</taxon>
    </lineage>
</organism>
<feature type="transmembrane region" description="Helical" evidence="6">
    <location>
        <begin position="61"/>
        <end position="78"/>
    </location>
</feature>
<comment type="caution">
    <text evidence="7">The sequence shown here is derived from an EMBL/GenBank/DDBJ whole genome shotgun (WGS) entry which is preliminary data.</text>
</comment>
<feature type="transmembrane region" description="Helical" evidence="6">
    <location>
        <begin position="12"/>
        <end position="30"/>
    </location>
</feature>
<keyword evidence="8" id="KW-1185">Reference proteome</keyword>
<reference evidence="7 8" key="1">
    <citation type="submission" date="2024-08" db="EMBL/GenBank/DDBJ databases">
        <authorList>
            <person name="Lu H."/>
        </authorList>
    </citation>
    <scope>NUCLEOTIDE SEQUENCE [LARGE SCALE GENOMIC DNA]</scope>
    <source>
        <strain evidence="7 8">BYS180W</strain>
    </source>
</reference>
<evidence type="ECO:0000256" key="5">
    <source>
        <dbReference type="ARBA" id="ARBA00023136"/>
    </source>
</evidence>
<keyword evidence="4 6" id="KW-1133">Transmembrane helix</keyword>
<dbReference type="Proteomes" id="UP001606099">
    <property type="component" value="Unassembled WGS sequence"/>
</dbReference>
<sequence length="392" mass="42662">MKTVRSMLYKDILGSVGFVMVGFLALFFFLDFVDDLERFTRAGAGAAAAAWMCVLKLPSHFYELLPIAILIGSIFSLSRMAQNSEFTILRTGGLSPGRALGLLSTLALGFGLVAFVVGDFIAPWADRQAAQVRATATGSAASKGVAWLKDRQSTALGDTHYAVRIERARGGGALEQVVVFEFDPQGRMLTRLQAESAQVQDGGTWLFKDALVTAWASPPTPLTEPLGEQLKPVAANAQPDVPQLDTPQVRQLQVAQLQWRSTLGPQLVAAATLPAWNMSTLELYRYTRHLSSQEQSAQSFEIQFWLKAFYPFACMVMLALALPFAYLHFRSGGVSVKVFGGIMLGISFVLLNNLAGHLGVLKDWTPWLVAGAPAALFLGLSMASFAWLVRNR</sequence>
<keyword evidence="3 6" id="KW-0812">Transmembrane</keyword>
<evidence type="ECO:0000256" key="6">
    <source>
        <dbReference type="SAM" id="Phobius"/>
    </source>
</evidence>
<dbReference type="RefSeq" id="WP_394462058.1">
    <property type="nucleotide sequence ID" value="NZ_JBIGHZ010000005.1"/>
</dbReference>
<feature type="transmembrane region" description="Helical" evidence="6">
    <location>
        <begin position="334"/>
        <end position="355"/>
    </location>
</feature>
<dbReference type="InterPro" id="IPR005495">
    <property type="entry name" value="LptG/LptF_permease"/>
</dbReference>